<feature type="compositionally biased region" description="Polar residues" evidence="1">
    <location>
        <begin position="202"/>
        <end position="215"/>
    </location>
</feature>
<evidence type="ECO:0000256" key="1">
    <source>
        <dbReference type="SAM" id="MobiDB-lite"/>
    </source>
</evidence>
<dbReference type="GO" id="GO:0007165">
    <property type="term" value="P:signal transduction"/>
    <property type="evidence" value="ECO:0007669"/>
    <property type="project" value="TreeGrafter"/>
</dbReference>
<evidence type="ECO:0008006" key="4">
    <source>
        <dbReference type="Google" id="ProtNLM"/>
    </source>
</evidence>
<feature type="compositionally biased region" description="Low complexity" evidence="1">
    <location>
        <begin position="99"/>
        <end position="108"/>
    </location>
</feature>
<name>A0AA40LMY0_CNENI</name>
<organism evidence="2 3">
    <name type="scientific">Cnephaeus nilssonii</name>
    <name type="common">Northern bat</name>
    <name type="synonym">Eptesicus nilssonii</name>
    <dbReference type="NCBI Taxonomy" id="3371016"/>
    <lineage>
        <taxon>Eukaryota</taxon>
        <taxon>Metazoa</taxon>
        <taxon>Chordata</taxon>
        <taxon>Craniata</taxon>
        <taxon>Vertebrata</taxon>
        <taxon>Euteleostomi</taxon>
        <taxon>Mammalia</taxon>
        <taxon>Eutheria</taxon>
        <taxon>Laurasiatheria</taxon>
        <taxon>Chiroptera</taxon>
        <taxon>Yangochiroptera</taxon>
        <taxon>Vespertilionidae</taxon>
        <taxon>Cnephaeus</taxon>
    </lineage>
</organism>
<gene>
    <name evidence="2" type="ORF">QTO34_001040</name>
</gene>
<feature type="region of interest" description="Disordered" evidence="1">
    <location>
        <begin position="142"/>
        <end position="430"/>
    </location>
</feature>
<dbReference type="EMBL" id="JAULJE010000010">
    <property type="protein sequence ID" value="KAK1337937.1"/>
    <property type="molecule type" value="Genomic_DNA"/>
</dbReference>
<proteinExistence type="predicted"/>
<feature type="compositionally biased region" description="Basic and acidic residues" evidence="1">
    <location>
        <begin position="352"/>
        <end position="377"/>
    </location>
</feature>
<accession>A0AA40LMY0</accession>
<feature type="compositionally biased region" description="Basic and acidic residues" evidence="1">
    <location>
        <begin position="220"/>
        <end position="235"/>
    </location>
</feature>
<comment type="caution">
    <text evidence="2">The sequence shown here is derived from an EMBL/GenBank/DDBJ whole genome shotgun (WGS) entry which is preliminary data.</text>
</comment>
<feature type="compositionally biased region" description="Basic and acidic residues" evidence="1">
    <location>
        <begin position="56"/>
        <end position="78"/>
    </location>
</feature>
<dbReference type="PANTHER" id="PTHR23209:SF4">
    <property type="entry name" value="A-KINASE ANCHOR PROTEIN 12"/>
    <property type="match status" value="1"/>
</dbReference>
<keyword evidence="3" id="KW-1185">Reference proteome</keyword>
<feature type="compositionally biased region" description="Basic and acidic residues" evidence="1">
    <location>
        <begin position="312"/>
        <end position="330"/>
    </location>
</feature>
<evidence type="ECO:0000313" key="2">
    <source>
        <dbReference type="EMBL" id="KAK1337937.1"/>
    </source>
</evidence>
<sequence>MRSKRYFRKHSVSVGSAQVRGVQEARGAEIGAELRLPGLCTKHQGAVCARRGPSGRRSDKIGQRESEDVNERDSDKEMAANSSVVQDITKDGQEEMPEIIEQIPSSESNLEELTQPAESQTNDVGFKKVFKFVGFKFTVKKDKSEKSDTVQLLTVRKEEGEGAGESDGAGDHQEPSREAGEATPKESELKQSTETPEDTLKPEQSSADVSLQAESGQAAEEGRDGEEKPEKEPTKSPDSPTSPVASETASPFKKFFTQGWAGWRKKTSFRKPREEELEASEKKKEQEPERGDTEEKEKTEDTSEKQPQPQEATDRVHDARLSAEYEKVELPAEGQGQASPEERPAPLATEVFDDKVEIVAEVHVSRAESADQQKAEAEETEEPPPAEKLAETDAEPQEAEPSVGAPGGDPTSPPRQVLMRRRCLPSRKAS</sequence>
<feature type="compositionally biased region" description="Basic and acidic residues" evidence="1">
    <location>
        <begin position="169"/>
        <end position="191"/>
    </location>
</feature>
<reference evidence="2" key="1">
    <citation type="submission" date="2023-06" db="EMBL/GenBank/DDBJ databases">
        <title>Reference genome for the Northern bat (Eptesicus nilssonii), a most northern bat species.</title>
        <authorList>
            <person name="Laine V.N."/>
            <person name="Pulliainen A.T."/>
            <person name="Lilley T.M."/>
        </authorList>
    </citation>
    <scope>NUCLEOTIDE SEQUENCE</scope>
    <source>
        <strain evidence="2">BLF_Eptnil</strain>
        <tissue evidence="2">Kidney</tissue>
    </source>
</reference>
<evidence type="ECO:0000313" key="3">
    <source>
        <dbReference type="Proteomes" id="UP001177744"/>
    </source>
</evidence>
<dbReference type="InterPro" id="IPR028540">
    <property type="entry name" value="AKAP12"/>
</dbReference>
<protein>
    <recommendedName>
        <fullName evidence="4">A-kinase anchor protein 12</fullName>
    </recommendedName>
</protein>
<dbReference type="Proteomes" id="UP001177744">
    <property type="component" value="Unassembled WGS sequence"/>
</dbReference>
<feature type="region of interest" description="Disordered" evidence="1">
    <location>
        <begin position="46"/>
        <end position="124"/>
    </location>
</feature>
<dbReference type="GO" id="GO:0010739">
    <property type="term" value="P:positive regulation of protein kinase A signaling"/>
    <property type="evidence" value="ECO:0007669"/>
    <property type="project" value="InterPro"/>
</dbReference>
<dbReference type="PANTHER" id="PTHR23209">
    <property type="entry name" value="A-KINASE ANCHOR PROTEIN 12"/>
    <property type="match status" value="1"/>
</dbReference>
<dbReference type="GO" id="GO:0005737">
    <property type="term" value="C:cytoplasm"/>
    <property type="evidence" value="ECO:0007669"/>
    <property type="project" value="TreeGrafter"/>
</dbReference>
<dbReference type="GO" id="GO:0090036">
    <property type="term" value="P:regulation of protein kinase C signaling"/>
    <property type="evidence" value="ECO:0007669"/>
    <property type="project" value="InterPro"/>
</dbReference>
<dbReference type="GO" id="GO:0051018">
    <property type="term" value="F:protein kinase A binding"/>
    <property type="evidence" value="ECO:0007669"/>
    <property type="project" value="InterPro"/>
</dbReference>
<feature type="compositionally biased region" description="Basic and acidic residues" evidence="1">
    <location>
        <begin position="271"/>
        <end position="304"/>
    </location>
</feature>
<feature type="compositionally biased region" description="Basic residues" evidence="1">
    <location>
        <begin position="418"/>
        <end position="430"/>
    </location>
</feature>
<dbReference type="AlphaFoldDB" id="A0AA40LMY0"/>